<organism evidence="1 2">
    <name type="scientific">Tsukamurella soli</name>
    <dbReference type="NCBI Taxonomy" id="644556"/>
    <lineage>
        <taxon>Bacteria</taxon>
        <taxon>Bacillati</taxon>
        <taxon>Actinomycetota</taxon>
        <taxon>Actinomycetes</taxon>
        <taxon>Mycobacteriales</taxon>
        <taxon>Tsukamurellaceae</taxon>
        <taxon>Tsukamurella</taxon>
    </lineage>
</organism>
<evidence type="ECO:0008006" key="3">
    <source>
        <dbReference type="Google" id="ProtNLM"/>
    </source>
</evidence>
<dbReference type="Pfam" id="PF13148">
    <property type="entry name" value="DUF3987"/>
    <property type="match status" value="1"/>
</dbReference>
<sequence length="264" mass="29401">MEYISTHRITRGVTEVQAPSLCSLLIVQPDPVKEAHAPKAATGAKSRITTNGWSDRQGFVLVPESEPDTLDRDRSIDPKARDAYLRAVEREWVRTYLLAAEHPEARLRFRLTPEALQVIARHYAVVERIKRQPGTRAEAWGKVIGRAVRIARCFAQLDVAHLDPAVEHPITAAHMQSGWHIAEWMLRSFDAATGAPETVTEDSLITAAADYIRHRIPMIGATVQRPAVRSSKRHGTYIPAAIDVLAGRGEVEVRGQEIIRIHLG</sequence>
<evidence type="ECO:0000313" key="1">
    <source>
        <dbReference type="EMBL" id="GAA4389224.1"/>
    </source>
</evidence>
<dbReference type="RefSeq" id="WP_344993344.1">
    <property type="nucleotide sequence ID" value="NZ_BAABFR010000018.1"/>
</dbReference>
<dbReference type="Proteomes" id="UP001500635">
    <property type="component" value="Unassembled WGS sequence"/>
</dbReference>
<comment type="caution">
    <text evidence="1">The sequence shown here is derived from an EMBL/GenBank/DDBJ whole genome shotgun (WGS) entry which is preliminary data.</text>
</comment>
<keyword evidence="2" id="KW-1185">Reference proteome</keyword>
<proteinExistence type="predicted"/>
<evidence type="ECO:0000313" key="2">
    <source>
        <dbReference type="Proteomes" id="UP001500635"/>
    </source>
</evidence>
<gene>
    <name evidence="1" type="ORF">GCM10023147_15670</name>
</gene>
<reference evidence="2" key="1">
    <citation type="journal article" date="2019" name="Int. J. Syst. Evol. Microbiol.">
        <title>The Global Catalogue of Microorganisms (GCM) 10K type strain sequencing project: providing services to taxonomists for standard genome sequencing and annotation.</title>
        <authorList>
            <consortium name="The Broad Institute Genomics Platform"/>
            <consortium name="The Broad Institute Genome Sequencing Center for Infectious Disease"/>
            <person name="Wu L."/>
            <person name="Ma J."/>
        </authorList>
    </citation>
    <scope>NUCLEOTIDE SEQUENCE [LARGE SCALE GENOMIC DNA]</scope>
    <source>
        <strain evidence="2">JCM 17688</strain>
    </source>
</reference>
<dbReference type="EMBL" id="BAABFR010000018">
    <property type="protein sequence ID" value="GAA4389224.1"/>
    <property type="molecule type" value="Genomic_DNA"/>
</dbReference>
<dbReference type="InterPro" id="IPR025048">
    <property type="entry name" value="DUF3987"/>
</dbReference>
<accession>A0ABP8JDN2</accession>
<protein>
    <recommendedName>
        <fullName evidence="3">DUF222 domain-containing protein</fullName>
    </recommendedName>
</protein>
<name>A0ABP8JDN2_9ACTN</name>